<evidence type="ECO:0000313" key="3">
    <source>
        <dbReference type="Proteomes" id="UP000610760"/>
    </source>
</evidence>
<keyword evidence="3" id="KW-1185">Reference proteome</keyword>
<dbReference type="AlphaFoldDB" id="A0A926E377"/>
<dbReference type="Proteomes" id="UP000610760">
    <property type="component" value="Unassembled WGS sequence"/>
</dbReference>
<proteinExistence type="predicted"/>
<dbReference type="EMBL" id="JACRSV010000001">
    <property type="protein sequence ID" value="MBC8558723.1"/>
    <property type="molecule type" value="Genomic_DNA"/>
</dbReference>
<evidence type="ECO:0000313" key="2">
    <source>
        <dbReference type="EMBL" id="MBC8558723.1"/>
    </source>
</evidence>
<evidence type="ECO:0000256" key="1">
    <source>
        <dbReference type="SAM" id="Coils"/>
    </source>
</evidence>
<organism evidence="2 3">
    <name type="scientific">Fumia xinanensis</name>
    <dbReference type="NCBI Taxonomy" id="2763659"/>
    <lineage>
        <taxon>Bacteria</taxon>
        <taxon>Bacillati</taxon>
        <taxon>Bacillota</taxon>
        <taxon>Clostridia</taxon>
        <taxon>Eubacteriales</taxon>
        <taxon>Oscillospiraceae</taxon>
        <taxon>Fumia</taxon>
    </lineage>
</organism>
<keyword evidence="1" id="KW-0175">Coiled coil</keyword>
<protein>
    <submittedName>
        <fullName evidence="2">Uncharacterized protein</fullName>
    </submittedName>
</protein>
<dbReference type="RefSeq" id="WP_249293608.1">
    <property type="nucleotide sequence ID" value="NZ_JACRSV010000001.1"/>
</dbReference>
<accession>A0A926E377</accession>
<reference evidence="2" key="1">
    <citation type="submission" date="2020-08" db="EMBL/GenBank/DDBJ databases">
        <title>Genome public.</title>
        <authorList>
            <person name="Liu C."/>
            <person name="Sun Q."/>
        </authorList>
    </citation>
    <scope>NUCLEOTIDE SEQUENCE</scope>
    <source>
        <strain evidence="2">NSJ-33</strain>
    </source>
</reference>
<sequence>MFGKRKKEEKVQEVDMVCPRCGWVDSDLPKENCPFCGYSPVVIVGPAKVFYCDTMEDTLSMGEELRTTYCPTNSPAYDAEWAAKYQKRIQEYLIELDQKEKEQQKQEEIQKELEWQEKMQKIEKSVKDSRYIPKCPTCGSPDIRKAPEIGISTVYESGLVSIYDCVRKQFECNNCGYQW</sequence>
<feature type="coiled-coil region" evidence="1">
    <location>
        <begin position="82"/>
        <end position="119"/>
    </location>
</feature>
<comment type="caution">
    <text evidence="2">The sequence shown here is derived from an EMBL/GenBank/DDBJ whole genome shotgun (WGS) entry which is preliminary data.</text>
</comment>
<gene>
    <name evidence="2" type="ORF">H8710_01435</name>
</gene>
<name>A0A926E377_9FIRM</name>